<feature type="transmembrane region" description="Helical" evidence="3">
    <location>
        <begin position="88"/>
        <end position="107"/>
    </location>
</feature>
<dbReference type="AlphaFoldDB" id="A0A2N9FN33"/>
<reference evidence="4" key="1">
    <citation type="submission" date="2018-02" db="EMBL/GenBank/DDBJ databases">
        <authorList>
            <person name="Cohen D.B."/>
            <person name="Kent A.D."/>
        </authorList>
    </citation>
    <scope>NUCLEOTIDE SEQUENCE</scope>
</reference>
<evidence type="ECO:0000256" key="1">
    <source>
        <dbReference type="SAM" id="Coils"/>
    </source>
</evidence>
<gene>
    <name evidence="4" type="ORF">FSB_LOCUS16183</name>
</gene>
<keyword evidence="1" id="KW-0175">Coiled coil</keyword>
<feature type="compositionally biased region" description="Basic and acidic residues" evidence="2">
    <location>
        <begin position="184"/>
        <end position="197"/>
    </location>
</feature>
<organism evidence="4">
    <name type="scientific">Fagus sylvatica</name>
    <name type="common">Beechnut</name>
    <dbReference type="NCBI Taxonomy" id="28930"/>
    <lineage>
        <taxon>Eukaryota</taxon>
        <taxon>Viridiplantae</taxon>
        <taxon>Streptophyta</taxon>
        <taxon>Embryophyta</taxon>
        <taxon>Tracheophyta</taxon>
        <taxon>Spermatophyta</taxon>
        <taxon>Magnoliopsida</taxon>
        <taxon>eudicotyledons</taxon>
        <taxon>Gunneridae</taxon>
        <taxon>Pentapetalae</taxon>
        <taxon>rosids</taxon>
        <taxon>fabids</taxon>
        <taxon>Fagales</taxon>
        <taxon>Fagaceae</taxon>
        <taxon>Fagus</taxon>
    </lineage>
</organism>
<keyword evidence="3" id="KW-0472">Membrane</keyword>
<feature type="compositionally biased region" description="Basic and acidic residues" evidence="2">
    <location>
        <begin position="154"/>
        <end position="173"/>
    </location>
</feature>
<evidence type="ECO:0000256" key="2">
    <source>
        <dbReference type="SAM" id="MobiDB-lite"/>
    </source>
</evidence>
<protein>
    <submittedName>
        <fullName evidence="4">Uncharacterized protein</fullName>
    </submittedName>
</protein>
<feature type="region of interest" description="Disordered" evidence="2">
    <location>
        <begin position="110"/>
        <end position="220"/>
    </location>
</feature>
<accession>A0A2N9FN33</accession>
<feature type="region of interest" description="Disordered" evidence="2">
    <location>
        <begin position="17"/>
        <end position="55"/>
    </location>
</feature>
<sequence length="407" mass="46451">MEDGGKSLSDHVHKMPFGRIFGYSNNPPETSKGEELVEEKAKMENDPKKDQEASENEFSETLLNLMLRWLAFLILIPAFQYFSSPSAILILSGLNLVFVFYLFTFPVNEKTNQGDQPENKSAVEDEELLEPKNVVGDEDEELLKPDDQNSATKIWKDKETLTMESDKGEEPMKGKTTVQAELPQDDKDGAEDKANDKWEEEMLEEESSHNGSDSISDSSEDVELMEIDRHGNPSDSSNDELKCLTCEIEARVKMQQEYGDLLDKVHAYEEDSRKWEEEKLELNAKLTAITNRNQLAYESNVDCRVRDIEERSTISAKLVVAIESSMRYKARLLDSEETCHTLKKQNANLSTKLLVETSSVEYLQKRVHEFEEKCRVLEAEKNDLTTKLCTTTASSELYQSLLRNLNC</sequence>
<proteinExistence type="predicted"/>
<name>A0A2N9FN33_FAGSY</name>
<feature type="compositionally biased region" description="Basic and acidic residues" evidence="2">
    <location>
        <begin position="31"/>
        <end position="52"/>
    </location>
</feature>
<dbReference type="EMBL" id="OIVN01000987">
    <property type="protein sequence ID" value="SPC88301.1"/>
    <property type="molecule type" value="Genomic_DNA"/>
</dbReference>
<keyword evidence="3" id="KW-1133">Transmembrane helix</keyword>
<feature type="coiled-coil region" evidence="1">
    <location>
        <begin position="258"/>
        <end position="292"/>
    </location>
</feature>
<evidence type="ECO:0000256" key="3">
    <source>
        <dbReference type="SAM" id="Phobius"/>
    </source>
</evidence>
<evidence type="ECO:0000313" key="4">
    <source>
        <dbReference type="EMBL" id="SPC88301.1"/>
    </source>
</evidence>
<keyword evidence="3" id="KW-0812">Transmembrane</keyword>
<feature type="coiled-coil region" evidence="1">
    <location>
        <begin position="360"/>
        <end position="387"/>
    </location>
</feature>